<protein>
    <recommendedName>
        <fullName evidence="5">Transmembrane protein</fullName>
    </recommendedName>
</protein>
<keyword evidence="4" id="KW-1185">Reference proteome</keyword>
<feature type="transmembrane region" description="Helical" evidence="1">
    <location>
        <begin position="132"/>
        <end position="151"/>
    </location>
</feature>
<evidence type="ECO:0000313" key="2">
    <source>
        <dbReference type="EMBL" id="CAI3987101.1"/>
    </source>
</evidence>
<keyword evidence="1" id="KW-0812">Transmembrane</keyword>
<keyword evidence="1" id="KW-0472">Membrane</keyword>
<reference evidence="3" key="2">
    <citation type="submission" date="2024-04" db="EMBL/GenBank/DDBJ databases">
        <authorList>
            <person name="Chen Y."/>
            <person name="Shah S."/>
            <person name="Dougan E. K."/>
            <person name="Thang M."/>
            <person name="Chan C."/>
        </authorList>
    </citation>
    <scope>NUCLEOTIDE SEQUENCE [LARGE SCALE GENOMIC DNA]</scope>
</reference>
<feature type="transmembrane region" description="Helical" evidence="1">
    <location>
        <begin position="109"/>
        <end position="126"/>
    </location>
</feature>
<evidence type="ECO:0000313" key="4">
    <source>
        <dbReference type="Proteomes" id="UP001152797"/>
    </source>
</evidence>
<keyword evidence="1" id="KW-1133">Transmembrane helix</keyword>
<dbReference type="Proteomes" id="UP001152797">
    <property type="component" value="Unassembled WGS sequence"/>
</dbReference>
<feature type="transmembrane region" description="Helical" evidence="1">
    <location>
        <begin position="158"/>
        <end position="180"/>
    </location>
</feature>
<reference evidence="2" key="1">
    <citation type="submission" date="2022-10" db="EMBL/GenBank/DDBJ databases">
        <authorList>
            <person name="Chen Y."/>
            <person name="Dougan E. K."/>
            <person name="Chan C."/>
            <person name="Rhodes N."/>
            <person name="Thang M."/>
        </authorList>
    </citation>
    <scope>NUCLEOTIDE SEQUENCE</scope>
</reference>
<dbReference type="AlphaFoldDB" id="A0A9P1CB82"/>
<evidence type="ECO:0000313" key="3">
    <source>
        <dbReference type="EMBL" id="CAL1140476.1"/>
    </source>
</evidence>
<dbReference type="EMBL" id="CAMXCT030001134">
    <property type="protein sequence ID" value="CAL4774413.1"/>
    <property type="molecule type" value="Genomic_DNA"/>
</dbReference>
<feature type="transmembrane region" description="Helical" evidence="1">
    <location>
        <begin position="78"/>
        <end position="97"/>
    </location>
</feature>
<proteinExistence type="predicted"/>
<feature type="transmembrane region" description="Helical" evidence="1">
    <location>
        <begin position="47"/>
        <end position="66"/>
    </location>
</feature>
<comment type="caution">
    <text evidence="2">The sequence shown here is derived from an EMBL/GenBank/DDBJ whole genome shotgun (WGS) entry which is preliminary data.</text>
</comment>
<gene>
    <name evidence="2" type="ORF">C1SCF055_LOCUS14400</name>
</gene>
<name>A0A9P1CB82_9DINO</name>
<dbReference type="EMBL" id="CAMXCT020001134">
    <property type="protein sequence ID" value="CAL1140476.1"/>
    <property type="molecule type" value="Genomic_DNA"/>
</dbReference>
<organism evidence="2">
    <name type="scientific">Cladocopium goreaui</name>
    <dbReference type="NCBI Taxonomy" id="2562237"/>
    <lineage>
        <taxon>Eukaryota</taxon>
        <taxon>Sar</taxon>
        <taxon>Alveolata</taxon>
        <taxon>Dinophyceae</taxon>
        <taxon>Suessiales</taxon>
        <taxon>Symbiodiniaceae</taxon>
        <taxon>Cladocopium</taxon>
    </lineage>
</organism>
<feature type="transmembrane region" description="Helical" evidence="1">
    <location>
        <begin position="200"/>
        <end position="220"/>
    </location>
</feature>
<dbReference type="EMBL" id="CAMXCT010001134">
    <property type="protein sequence ID" value="CAI3987101.1"/>
    <property type="molecule type" value="Genomic_DNA"/>
</dbReference>
<accession>A0A9P1CB82</accession>
<evidence type="ECO:0008006" key="5">
    <source>
        <dbReference type="Google" id="ProtNLM"/>
    </source>
</evidence>
<sequence length="230" mass="25312">MLQAFLPQRMLHHYNPPSSFFSALALCWLLEEALYKLGNICWTCGKWARRFTCAALLLWIILWPYGAPGKLIERQDNVLALSFIHCYFSGVLLAHGLHEKAPVGKGRSAISASGASLILATVFLGFSDPATATSWACFLLLPAQCLLVYGLGRGEDPLAKVFGAWPLPLFSELALGIYIFQSPAKQMLDVLLGWQGDYSLNQMAVLLLVLSLLAALAQLMQKPLARFITN</sequence>
<evidence type="ECO:0000256" key="1">
    <source>
        <dbReference type="SAM" id="Phobius"/>
    </source>
</evidence>